<dbReference type="Proteomes" id="UP001519460">
    <property type="component" value="Unassembled WGS sequence"/>
</dbReference>
<reference evidence="2 3" key="1">
    <citation type="journal article" date="2023" name="Sci. Data">
        <title>Genome assembly of the Korean intertidal mud-creeper Batillaria attramentaria.</title>
        <authorList>
            <person name="Patra A.K."/>
            <person name="Ho P.T."/>
            <person name="Jun S."/>
            <person name="Lee S.J."/>
            <person name="Kim Y."/>
            <person name="Won Y.J."/>
        </authorList>
    </citation>
    <scope>NUCLEOTIDE SEQUENCE [LARGE SCALE GENOMIC DNA]</scope>
    <source>
        <strain evidence="2">Wonlab-2016</strain>
    </source>
</reference>
<evidence type="ECO:0000313" key="2">
    <source>
        <dbReference type="EMBL" id="KAK7506569.1"/>
    </source>
</evidence>
<dbReference type="AlphaFoldDB" id="A0ABD0M3T2"/>
<comment type="caution">
    <text evidence="2">The sequence shown here is derived from an EMBL/GenBank/DDBJ whole genome shotgun (WGS) entry which is preliminary data.</text>
</comment>
<sequence>MLMSRCERAGSCCIFRGNLQPCAGPRPDLERSKRSWPPAPNPSPQPRYMEAIDSNKPSLSSVCTCKLSSSGICIFNRCLLHYAAPPFPLGCPLRQLTDSSVSQGGQLSPPHQEASSFLDSDFR</sequence>
<keyword evidence="3" id="KW-1185">Reference proteome</keyword>
<feature type="region of interest" description="Disordered" evidence="1">
    <location>
        <begin position="98"/>
        <end position="123"/>
    </location>
</feature>
<protein>
    <submittedName>
        <fullName evidence="2">Uncharacterized protein</fullName>
    </submittedName>
</protein>
<proteinExistence type="predicted"/>
<name>A0ABD0M3T2_9CAEN</name>
<organism evidence="2 3">
    <name type="scientific">Batillaria attramentaria</name>
    <dbReference type="NCBI Taxonomy" id="370345"/>
    <lineage>
        <taxon>Eukaryota</taxon>
        <taxon>Metazoa</taxon>
        <taxon>Spiralia</taxon>
        <taxon>Lophotrochozoa</taxon>
        <taxon>Mollusca</taxon>
        <taxon>Gastropoda</taxon>
        <taxon>Caenogastropoda</taxon>
        <taxon>Sorbeoconcha</taxon>
        <taxon>Cerithioidea</taxon>
        <taxon>Batillariidae</taxon>
        <taxon>Batillaria</taxon>
    </lineage>
</organism>
<gene>
    <name evidence="2" type="ORF">BaRGS_00002044</name>
</gene>
<dbReference type="EMBL" id="JACVVK020000006">
    <property type="protein sequence ID" value="KAK7506569.1"/>
    <property type="molecule type" value="Genomic_DNA"/>
</dbReference>
<feature type="region of interest" description="Disordered" evidence="1">
    <location>
        <begin position="21"/>
        <end position="47"/>
    </location>
</feature>
<accession>A0ABD0M3T2</accession>
<evidence type="ECO:0000313" key="3">
    <source>
        <dbReference type="Proteomes" id="UP001519460"/>
    </source>
</evidence>
<feature type="compositionally biased region" description="Polar residues" evidence="1">
    <location>
        <begin position="113"/>
        <end position="123"/>
    </location>
</feature>
<evidence type="ECO:0000256" key="1">
    <source>
        <dbReference type="SAM" id="MobiDB-lite"/>
    </source>
</evidence>